<evidence type="ECO:0000259" key="11">
    <source>
        <dbReference type="PROSITE" id="PS51755"/>
    </source>
</evidence>
<accession>A0A2K4ZHP7</accession>
<protein>
    <recommendedName>
        <fullName evidence="1">Stage 0 sporulation protein A homolog</fullName>
    </recommendedName>
</protein>
<comment type="function">
    <text evidence="7">May play the central regulatory role in sporulation. It may be an element of the effector pathway responsible for the activation of sporulation genes in response to nutritional stress. Spo0A may act in concert with spo0H (a sigma factor) to control the expression of some genes that are critical to the sporulation process.</text>
</comment>
<proteinExistence type="predicted"/>
<dbReference type="RefSeq" id="WP_103240066.1">
    <property type="nucleotide sequence ID" value="NZ_JANJZD010000012.1"/>
</dbReference>
<dbReference type="GO" id="GO:0000976">
    <property type="term" value="F:transcription cis-regulatory region binding"/>
    <property type="evidence" value="ECO:0007669"/>
    <property type="project" value="TreeGrafter"/>
</dbReference>
<dbReference type="EMBL" id="OFSM01000013">
    <property type="protein sequence ID" value="SOY29984.1"/>
    <property type="molecule type" value="Genomic_DNA"/>
</dbReference>
<evidence type="ECO:0000256" key="6">
    <source>
        <dbReference type="ARBA" id="ARBA00023163"/>
    </source>
</evidence>
<dbReference type="Gene3D" id="6.10.250.690">
    <property type="match status" value="1"/>
</dbReference>
<dbReference type="Gene3D" id="1.10.10.10">
    <property type="entry name" value="Winged helix-like DNA-binding domain superfamily/Winged helix DNA-binding domain"/>
    <property type="match status" value="1"/>
</dbReference>
<dbReference type="PROSITE" id="PS51755">
    <property type="entry name" value="OMPR_PHOB"/>
    <property type="match status" value="1"/>
</dbReference>
<evidence type="ECO:0000256" key="5">
    <source>
        <dbReference type="ARBA" id="ARBA00023125"/>
    </source>
</evidence>
<dbReference type="GO" id="GO:0000156">
    <property type="term" value="F:phosphorelay response regulator activity"/>
    <property type="evidence" value="ECO:0007669"/>
    <property type="project" value="TreeGrafter"/>
</dbReference>
<evidence type="ECO:0000256" key="8">
    <source>
        <dbReference type="PROSITE-ProRule" id="PRU00169"/>
    </source>
</evidence>
<keyword evidence="5 9" id="KW-0238">DNA-binding</keyword>
<dbReference type="InterPro" id="IPR001867">
    <property type="entry name" value="OmpR/PhoB-type_DNA-bd"/>
</dbReference>
<dbReference type="OrthoDB" id="2028620at2"/>
<keyword evidence="4" id="KW-0805">Transcription regulation</keyword>
<keyword evidence="6" id="KW-0804">Transcription</keyword>
<evidence type="ECO:0000256" key="1">
    <source>
        <dbReference type="ARBA" id="ARBA00018672"/>
    </source>
</evidence>
<evidence type="ECO:0000256" key="3">
    <source>
        <dbReference type="ARBA" id="ARBA00023012"/>
    </source>
</evidence>
<gene>
    <name evidence="12" type="primary">regX3_3</name>
    <name evidence="12" type="ORF">AMURIS_02705</name>
</gene>
<dbReference type="FunFam" id="1.10.10.10:FF:000018">
    <property type="entry name" value="DNA-binding response regulator ResD"/>
    <property type="match status" value="1"/>
</dbReference>
<dbReference type="Pfam" id="PF00486">
    <property type="entry name" value="Trans_reg_C"/>
    <property type="match status" value="1"/>
</dbReference>
<dbReference type="CDD" id="cd17574">
    <property type="entry name" value="REC_OmpR"/>
    <property type="match status" value="1"/>
</dbReference>
<evidence type="ECO:0000256" key="7">
    <source>
        <dbReference type="ARBA" id="ARBA00024867"/>
    </source>
</evidence>
<dbReference type="AlphaFoldDB" id="A0A2K4ZHP7"/>
<feature type="modified residue" description="4-aspartylphosphate" evidence="8">
    <location>
        <position position="53"/>
    </location>
</feature>
<dbReference type="CDD" id="cd00383">
    <property type="entry name" value="trans_reg_C"/>
    <property type="match status" value="1"/>
</dbReference>
<dbReference type="PANTHER" id="PTHR48111:SF26">
    <property type="entry name" value="STAGE 0 SPORULATION PROTEIN A HOMOLOG"/>
    <property type="match status" value="1"/>
</dbReference>
<dbReference type="InterPro" id="IPR036388">
    <property type="entry name" value="WH-like_DNA-bd_sf"/>
</dbReference>
<keyword evidence="13" id="KW-1185">Reference proteome</keyword>
<dbReference type="GO" id="GO:0005829">
    <property type="term" value="C:cytosol"/>
    <property type="evidence" value="ECO:0007669"/>
    <property type="project" value="TreeGrafter"/>
</dbReference>
<dbReference type="GO" id="GO:0006355">
    <property type="term" value="P:regulation of DNA-templated transcription"/>
    <property type="evidence" value="ECO:0007669"/>
    <property type="project" value="InterPro"/>
</dbReference>
<dbReference type="GO" id="GO:0032993">
    <property type="term" value="C:protein-DNA complex"/>
    <property type="evidence" value="ECO:0007669"/>
    <property type="project" value="TreeGrafter"/>
</dbReference>
<sequence>MHYDCLIIDDEKMLADSTAEYFNLFGVSTAVVYSAGQCRAFYRENSASLLLLDINLGDGSGFALCKELREKTEVPILFVSARTSDDDKIVALHIGGDDYIQKPYSLGVLLAKVKVVLNRFGKLESEPGGKSDSKYVDNRLTVDFNMRQVLVEGESVKLTSLEFRLLSYLIRNENRVISKQELFEEVWEDKFTGDGTLNVHIRRLREAIEREPGRPEYIITVWGDGYRFSGQRE</sequence>
<name>A0A2K4ZHP7_9FIRM</name>
<evidence type="ECO:0000313" key="12">
    <source>
        <dbReference type="EMBL" id="SOY29984.1"/>
    </source>
</evidence>
<dbReference type="InterPro" id="IPR039420">
    <property type="entry name" value="WalR-like"/>
</dbReference>
<evidence type="ECO:0000259" key="10">
    <source>
        <dbReference type="PROSITE" id="PS50110"/>
    </source>
</evidence>
<evidence type="ECO:0000313" key="13">
    <source>
        <dbReference type="Proteomes" id="UP000236311"/>
    </source>
</evidence>
<feature type="domain" description="OmpR/PhoB-type" evidence="11">
    <location>
        <begin position="131"/>
        <end position="230"/>
    </location>
</feature>
<keyword evidence="3" id="KW-0902">Two-component regulatory system</keyword>
<dbReference type="Pfam" id="PF00072">
    <property type="entry name" value="Response_reg"/>
    <property type="match status" value="1"/>
</dbReference>
<evidence type="ECO:0000256" key="2">
    <source>
        <dbReference type="ARBA" id="ARBA00022553"/>
    </source>
</evidence>
<dbReference type="PROSITE" id="PS50110">
    <property type="entry name" value="RESPONSE_REGULATORY"/>
    <property type="match status" value="1"/>
</dbReference>
<dbReference type="PANTHER" id="PTHR48111">
    <property type="entry name" value="REGULATOR OF RPOS"/>
    <property type="match status" value="1"/>
</dbReference>
<dbReference type="SUPFAM" id="SSF52172">
    <property type="entry name" value="CheY-like"/>
    <property type="match status" value="1"/>
</dbReference>
<dbReference type="Proteomes" id="UP000236311">
    <property type="component" value="Unassembled WGS sequence"/>
</dbReference>
<dbReference type="Gene3D" id="3.40.50.2300">
    <property type="match status" value="1"/>
</dbReference>
<dbReference type="SMART" id="SM00862">
    <property type="entry name" value="Trans_reg_C"/>
    <property type="match status" value="1"/>
</dbReference>
<feature type="DNA-binding region" description="OmpR/PhoB-type" evidence="9">
    <location>
        <begin position="131"/>
        <end position="230"/>
    </location>
</feature>
<evidence type="ECO:0000256" key="9">
    <source>
        <dbReference type="PROSITE-ProRule" id="PRU01091"/>
    </source>
</evidence>
<feature type="domain" description="Response regulatory" evidence="10">
    <location>
        <begin position="4"/>
        <end position="117"/>
    </location>
</feature>
<reference evidence="12 13" key="1">
    <citation type="submission" date="2018-01" db="EMBL/GenBank/DDBJ databases">
        <authorList>
            <person name="Gaut B.S."/>
            <person name="Morton B.R."/>
            <person name="Clegg M.T."/>
            <person name="Duvall M.R."/>
        </authorList>
    </citation>
    <scope>NUCLEOTIDE SEQUENCE [LARGE SCALE GENOMIC DNA]</scope>
    <source>
        <strain evidence="12">GP69</strain>
    </source>
</reference>
<evidence type="ECO:0000256" key="4">
    <source>
        <dbReference type="ARBA" id="ARBA00023015"/>
    </source>
</evidence>
<dbReference type="InterPro" id="IPR001789">
    <property type="entry name" value="Sig_transdc_resp-reg_receiver"/>
</dbReference>
<dbReference type="InterPro" id="IPR011006">
    <property type="entry name" value="CheY-like_superfamily"/>
</dbReference>
<dbReference type="SMART" id="SM00448">
    <property type="entry name" value="REC"/>
    <property type="match status" value="1"/>
</dbReference>
<organism evidence="12 13">
    <name type="scientific">Acetatifactor muris</name>
    <dbReference type="NCBI Taxonomy" id="879566"/>
    <lineage>
        <taxon>Bacteria</taxon>
        <taxon>Bacillati</taxon>
        <taxon>Bacillota</taxon>
        <taxon>Clostridia</taxon>
        <taxon>Lachnospirales</taxon>
        <taxon>Lachnospiraceae</taxon>
        <taxon>Acetatifactor</taxon>
    </lineage>
</organism>
<keyword evidence="2 8" id="KW-0597">Phosphoprotein</keyword>